<feature type="domain" description="CARD" evidence="1">
    <location>
        <begin position="1"/>
        <end position="94"/>
    </location>
</feature>
<proteinExistence type="predicted"/>
<dbReference type="GO" id="GO:0042981">
    <property type="term" value="P:regulation of apoptotic process"/>
    <property type="evidence" value="ECO:0007669"/>
    <property type="project" value="InterPro"/>
</dbReference>
<dbReference type="InterPro" id="IPR001315">
    <property type="entry name" value="CARD"/>
</dbReference>
<reference evidence="2" key="1">
    <citation type="submission" date="2019-03" db="EMBL/GenBank/DDBJ databases">
        <title>Genome sequencing and reference-guided assembly of Black Bengal Goat (Capra hircus).</title>
        <authorList>
            <person name="Siddiki A.Z."/>
            <person name="Baten A."/>
            <person name="Billah M."/>
            <person name="Alam M.A.U."/>
            <person name="Shawrob K.S.M."/>
            <person name="Saha S."/>
            <person name="Chowdhury M."/>
            <person name="Rahman A.H."/>
            <person name="Stear M."/>
            <person name="Miah G."/>
            <person name="Das G.B."/>
            <person name="Hossain M.M."/>
            <person name="Kumkum M."/>
            <person name="Islam M.S."/>
            <person name="Mollah A.M."/>
            <person name="Ahsan A."/>
            <person name="Tusar F."/>
            <person name="Khan M.K.I."/>
        </authorList>
    </citation>
    <scope>NUCLEOTIDE SEQUENCE [LARGE SCALE GENOMIC DNA]</scope>
</reference>
<dbReference type="FunFam" id="1.10.533.10:FF:000041">
    <property type="entry name" value="Caspase 9"/>
    <property type="match status" value="1"/>
</dbReference>
<dbReference type="PROSITE" id="PS50209">
    <property type="entry name" value="CARD"/>
    <property type="match status" value="1"/>
</dbReference>
<name>A0A8C2S644_CAPHI</name>
<sequence length="167" mass="18298">MDEADRLLLRRYRLPLVGELQVASLWDALLSRDRELFTPDMIEDIQRAGSGSRRDQARQLILDLETRGSQALPLFISCLEDTGQDTLASLLKTNCSWMVAQLGFPGGSAVKNPPATAGGVDLIPAWGRSPREGNGNSSVLAWEIPWMEKPGGLQSMRLQKAGHDLAT</sequence>
<accession>A0A8C2S644</accession>
<evidence type="ECO:0000313" key="2">
    <source>
        <dbReference type="Ensembl" id="ENSCHIP00010038348.1"/>
    </source>
</evidence>
<reference evidence="2" key="2">
    <citation type="submission" date="2025-08" db="UniProtKB">
        <authorList>
            <consortium name="Ensembl"/>
        </authorList>
    </citation>
    <scope>IDENTIFICATION</scope>
</reference>
<dbReference type="CDD" id="cd08326">
    <property type="entry name" value="CARD_CASP9"/>
    <property type="match status" value="1"/>
</dbReference>
<dbReference type="SMART" id="SM00114">
    <property type="entry name" value="CARD"/>
    <property type="match status" value="1"/>
</dbReference>
<dbReference type="AlphaFoldDB" id="A0A8C2S644"/>
<organism evidence="2">
    <name type="scientific">Capra hircus</name>
    <name type="common">Goat</name>
    <dbReference type="NCBI Taxonomy" id="9925"/>
    <lineage>
        <taxon>Eukaryota</taxon>
        <taxon>Metazoa</taxon>
        <taxon>Chordata</taxon>
        <taxon>Craniata</taxon>
        <taxon>Vertebrata</taxon>
        <taxon>Euteleostomi</taxon>
        <taxon>Mammalia</taxon>
        <taxon>Eutheria</taxon>
        <taxon>Laurasiatheria</taxon>
        <taxon>Artiodactyla</taxon>
        <taxon>Ruminantia</taxon>
        <taxon>Pecora</taxon>
        <taxon>Bovidae</taxon>
        <taxon>Caprinae</taxon>
        <taxon>Capra</taxon>
    </lineage>
</organism>
<dbReference type="SUPFAM" id="SSF47986">
    <property type="entry name" value="DEATH domain"/>
    <property type="match status" value="1"/>
</dbReference>
<dbReference type="Gene3D" id="1.10.533.10">
    <property type="entry name" value="Death Domain, Fas"/>
    <property type="match status" value="1"/>
</dbReference>
<dbReference type="InterPro" id="IPR011029">
    <property type="entry name" value="DEATH-like_dom_sf"/>
</dbReference>
<dbReference type="InterPro" id="IPR042147">
    <property type="entry name" value="CARD_CASP9"/>
</dbReference>
<evidence type="ECO:0000259" key="1">
    <source>
        <dbReference type="PROSITE" id="PS50209"/>
    </source>
</evidence>
<protein>
    <recommendedName>
        <fullName evidence="1">CARD domain-containing protein</fullName>
    </recommendedName>
</protein>
<dbReference type="Ensembl" id="ENSCHIT00010053729.1">
    <property type="protein sequence ID" value="ENSCHIP00010038348.1"/>
    <property type="gene ID" value="ENSCHIG00010028407.1"/>
</dbReference>
<dbReference type="Pfam" id="PF00619">
    <property type="entry name" value="CARD"/>
    <property type="match status" value="1"/>
</dbReference>